<dbReference type="OrthoDB" id="5406216at2759"/>
<feature type="non-terminal residue" evidence="1">
    <location>
        <position position="1"/>
    </location>
</feature>
<dbReference type="Proteomes" id="UP000800096">
    <property type="component" value="Unassembled WGS sequence"/>
</dbReference>
<reference evidence="1" key="1">
    <citation type="journal article" date="2020" name="Stud. Mycol.">
        <title>101 Dothideomycetes genomes: a test case for predicting lifestyles and emergence of pathogens.</title>
        <authorList>
            <person name="Haridas S."/>
            <person name="Albert R."/>
            <person name="Binder M."/>
            <person name="Bloem J."/>
            <person name="Labutti K."/>
            <person name="Salamov A."/>
            <person name="Andreopoulos B."/>
            <person name="Baker S."/>
            <person name="Barry K."/>
            <person name="Bills G."/>
            <person name="Bluhm B."/>
            <person name="Cannon C."/>
            <person name="Castanera R."/>
            <person name="Culley D."/>
            <person name="Daum C."/>
            <person name="Ezra D."/>
            <person name="Gonzalez J."/>
            <person name="Henrissat B."/>
            <person name="Kuo A."/>
            <person name="Liang C."/>
            <person name="Lipzen A."/>
            <person name="Lutzoni F."/>
            <person name="Magnuson J."/>
            <person name="Mondo S."/>
            <person name="Nolan M."/>
            <person name="Ohm R."/>
            <person name="Pangilinan J."/>
            <person name="Park H.-J."/>
            <person name="Ramirez L."/>
            <person name="Alfaro M."/>
            <person name="Sun H."/>
            <person name="Tritt A."/>
            <person name="Yoshinaga Y."/>
            <person name="Zwiers L.-H."/>
            <person name="Turgeon B."/>
            <person name="Goodwin S."/>
            <person name="Spatafora J."/>
            <person name="Crous P."/>
            <person name="Grigoriev I."/>
        </authorList>
    </citation>
    <scope>NUCLEOTIDE SEQUENCE</scope>
    <source>
        <strain evidence="1">HMLAC05119</strain>
    </source>
</reference>
<keyword evidence="2" id="KW-1185">Reference proteome</keyword>
<name>A0A6A5R2Q9_AMPQU</name>
<evidence type="ECO:0000313" key="2">
    <source>
        <dbReference type="Proteomes" id="UP000800096"/>
    </source>
</evidence>
<gene>
    <name evidence="1" type="ORF">BDU57DRAFT_426151</name>
</gene>
<evidence type="ECO:0000313" key="1">
    <source>
        <dbReference type="EMBL" id="KAF1921440.1"/>
    </source>
</evidence>
<accession>A0A6A5R2Q9</accession>
<sequence>TTTSTTSFAPGVYSEFTTIQWVETWIGSTYSTWVPKTIVLHFRTMSPAPPPGRGEIGMGTLTGETQQQTVIMGAAPSHRPDWVRGVVAAIGVGVAGLVV</sequence>
<dbReference type="AlphaFoldDB" id="A0A6A5R2Q9"/>
<feature type="non-terminal residue" evidence="1">
    <location>
        <position position="99"/>
    </location>
</feature>
<dbReference type="EMBL" id="ML979132">
    <property type="protein sequence ID" value="KAF1921440.1"/>
    <property type="molecule type" value="Genomic_DNA"/>
</dbReference>
<proteinExistence type="predicted"/>
<organism evidence="1 2">
    <name type="scientific">Ampelomyces quisqualis</name>
    <name type="common">Powdery mildew agent</name>
    <dbReference type="NCBI Taxonomy" id="50730"/>
    <lineage>
        <taxon>Eukaryota</taxon>
        <taxon>Fungi</taxon>
        <taxon>Dikarya</taxon>
        <taxon>Ascomycota</taxon>
        <taxon>Pezizomycotina</taxon>
        <taxon>Dothideomycetes</taxon>
        <taxon>Pleosporomycetidae</taxon>
        <taxon>Pleosporales</taxon>
        <taxon>Pleosporineae</taxon>
        <taxon>Phaeosphaeriaceae</taxon>
        <taxon>Ampelomyces</taxon>
    </lineage>
</organism>
<protein>
    <submittedName>
        <fullName evidence="1">Uncharacterized protein</fullName>
    </submittedName>
</protein>